<feature type="transmembrane region" description="Helical" evidence="11">
    <location>
        <begin position="142"/>
        <end position="164"/>
    </location>
</feature>
<keyword evidence="10 11" id="KW-0472">Membrane</keyword>
<keyword evidence="14" id="KW-1185">Reference proteome</keyword>
<evidence type="ECO:0000256" key="4">
    <source>
        <dbReference type="ARBA" id="ARBA00022475"/>
    </source>
</evidence>
<dbReference type="GO" id="GO:0015920">
    <property type="term" value="P:lipopolysaccharide transport"/>
    <property type="evidence" value="ECO:0007669"/>
    <property type="project" value="TreeGrafter"/>
</dbReference>
<dbReference type="GO" id="GO:0140359">
    <property type="term" value="F:ABC-type transporter activity"/>
    <property type="evidence" value="ECO:0007669"/>
    <property type="project" value="InterPro"/>
</dbReference>
<keyword evidence="4 11" id="KW-1003">Cell membrane</keyword>
<dbReference type="PRINTS" id="PR00164">
    <property type="entry name" value="ABC2TRNSPORT"/>
</dbReference>
<keyword evidence="9" id="KW-0625">Polysaccharide transport</keyword>
<reference evidence="13 14" key="1">
    <citation type="submission" date="2020-05" db="EMBL/GenBank/DDBJ databases">
        <title>Complete genome sequence of Deefgea sp. D17.</title>
        <authorList>
            <person name="Bae J.-W."/>
            <person name="Han J.E."/>
        </authorList>
    </citation>
    <scope>NUCLEOTIDE SEQUENCE [LARGE SCALE GENOMIC DNA]</scope>
    <source>
        <strain evidence="13 14">D17</strain>
    </source>
</reference>
<evidence type="ECO:0000256" key="3">
    <source>
        <dbReference type="ARBA" id="ARBA00022448"/>
    </source>
</evidence>
<evidence type="ECO:0000256" key="1">
    <source>
        <dbReference type="ARBA" id="ARBA00004651"/>
    </source>
</evidence>
<evidence type="ECO:0000256" key="10">
    <source>
        <dbReference type="ARBA" id="ARBA00023136"/>
    </source>
</evidence>
<dbReference type="InterPro" id="IPR047817">
    <property type="entry name" value="ABC2_TM_bact-type"/>
</dbReference>
<keyword evidence="8 11" id="KW-1133">Transmembrane helix</keyword>
<dbReference type="Proteomes" id="UP000504844">
    <property type="component" value="Chromosome"/>
</dbReference>
<dbReference type="InterPro" id="IPR000412">
    <property type="entry name" value="ABC_2_transport"/>
</dbReference>
<dbReference type="PROSITE" id="PS51012">
    <property type="entry name" value="ABC_TM2"/>
    <property type="match status" value="1"/>
</dbReference>
<organism evidence="13 14">
    <name type="scientific">Deefgea piscis</name>
    <dbReference type="NCBI Taxonomy" id="2739061"/>
    <lineage>
        <taxon>Bacteria</taxon>
        <taxon>Pseudomonadati</taxon>
        <taxon>Pseudomonadota</taxon>
        <taxon>Betaproteobacteria</taxon>
        <taxon>Neisseriales</taxon>
        <taxon>Chitinibacteraceae</taxon>
        <taxon>Deefgea</taxon>
    </lineage>
</organism>
<keyword evidence="7" id="KW-0972">Capsule biogenesis/degradation</keyword>
<evidence type="ECO:0000256" key="2">
    <source>
        <dbReference type="ARBA" id="ARBA00007783"/>
    </source>
</evidence>
<evidence type="ECO:0000256" key="6">
    <source>
        <dbReference type="ARBA" id="ARBA00022692"/>
    </source>
</evidence>
<accession>A0A6M8SM14</accession>
<dbReference type="GO" id="GO:0043190">
    <property type="term" value="C:ATP-binding cassette (ABC) transporter complex"/>
    <property type="evidence" value="ECO:0007669"/>
    <property type="project" value="InterPro"/>
</dbReference>
<dbReference type="RefSeq" id="WP_173532637.1">
    <property type="nucleotide sequence ID" value="NZ_CP054143.1"/>
</dbReference>
<evidence type="ECO:0000256" key="9">
    <source>
        <dbReference type="ARBA" id="ARBA00023047"/>
    </source>
</evidence>
<protein>
    <recommendedName>
        <fullName evidence="11">Transport permease protein</fullName>
    </recommendedName>
</protein>
<evidence type="ECO:0000259" key="12">
    <source>
        <dbReference type="PROSITE" id="PS51012"/>
    </source>
</evidence>
<comment type="similarity">
    <text evidence="2 11">Belongs to the ABC-2 integral membrane protein family.</text>
</comment>
<evidence type="ECO:0000256" key="8">
    <source>
        <dbReference type="ARBA" id="ARBA00022989"/>
    </source>
</evidence>
<proteinExistence type="inferred from homology"/>
<comment type="subcellular location">
    <subcellularLocation>
        <location evidence="11">Cell inner membrane</location>
        <topology evidence="11">Multi-pass membrane protein</topology>
    </subcellularLocation>
    <subcellularLocation>
        <location evidence="1">Cell membrane</location>
        <topology evidence="1">Multi-pass membrane protein</topology>
    </subcellularLocation>
</comment>
<dbReference type="KEGG" id="dee:HQN60_05060"/>
<dbReference type="AlphaFoldDB" id="A0A6M8SM14"/>
<evidence type="ECO:0000256" key="7">
    <source>
        <dbReference type="ARBA" id="ARBA00022903"/>
    </source>
</evidence>
<feature type="transmembrane region" description="Helical" evidence="11">
    <location>
        <begin position="230"/>
        <end position="247"/>
    </location>
</feature>
<feature type="domain" description="ABC transmembrane type-2" evidence="12">
    <location>
        <begin position="29"/>
        <end position="251"/>
    </location>
</feature>
<dbReference type="EMBL" id="CP054143">
    <property type="protein sequence ID" value="QKJ66133.1"/>
    <property type="molecule type" value="Genomic_DNA"/>
</dbReference>
<sequence>MRSSLEIQYSVIRALFLREAVTRISGGRIAWLWLMVEPISHLLLFILIMGVFLKRAIPGAEPVLFIATGLVGYFMFSRVYSMCKGAISSNLALFSYRQVKAVDTIFARALVECFIFMLSVVLLFAGLALFGFNVLPAYPLQFMLAIFVMWLTGLGLGLLLSVANELTPNISNVIDLLMRPLYFLSAVMYPVSVIPEPYRGYLLYNPLVHGIESIRQGFFPFYRPLPEINLGYLFVFALVFIFFGLILHSRYSQRLMTA</sequence>
<evidence type="ECO:0000256" key="5">
    <source>
        <dbReference type="ARBA" id="ARBA00022597"/>
    </source>
</evidence>
<feature type="transmembrane region" description="Helical" evidence="11">
    <location>
        <begin position="105"/>
        <end position="130"/>
    </location>
</feature>
<dbReference type="PANTHER" id="PTHR30413:SF10">
    <property type="entry name" value="CAPSULE POLYSACCHARIDE EXPORT INNER-MEMBRANE PROTEIN CTRC"/>
    <property type="match status" value="1"/>
</dbReference>
<evidence type="ECO:0000313" key="13">
    <source>
        <dbReference type="EMBL" id="QKJ66133.1"/>
    </source>
</evidence>
<keyword evidence="3 11" id="KW-0813">Transport</keyword>
<keyword evidence="6 11" id="KW-0812">Transmembrane</keyword>
<dbReference type="GO" id="GO:0015774">
    <property type="term" value="P:polysaccharide transport"/>
    <property type="evidence" value="ECO:0007669"/>
    <property type="project" value="UniProtKB-KW"/>
</dbReference>
<dbReference type="PANTHER" id="PTHR30413">
    <property type="entry name" value="INNER MEMBRANE TRANSPORT PERMEASE"/>
    <property type="match status" value="1"/>
</dbReference>
<gene>
    <name evidence="13" type="ORF">HQN60_05060</name>
</gene>
<feature type="transmembrane region" description="Helical" evidence="11">
    <location>
        <begin position="176"/>
        <end position="194"/>
    </location>
</feature>
<dbReference type="InterPro" id="IPR013525">
    <property type="entry name" value="ABC2_TM"/>
</dbReference>
<evidence type="ECO:0000313" key="14">
    <source>
        <dbReference type="Proteomes" id="UP000504844"/>
    </source>
</evidence>
<feature type="transmembrane region" description="Helical" evidence="11">
    <location>
        <begin position="59"/>
        <end position="76"/>
    </location>
</feature>
<dbReference type="Pfam" id="PF01061">
    <property type="entry name" value="ABC2_membrane"/>
    <property type="match status" value="1"/>
</dbReference>
<name>A0A6M8SM14_9NEIS</name>
<keyword evidence="5" id="KW-0762">Sugar transport</keyword>
<feature type="transmembrane region" description="Helical" evidence="11">
    <location>
        <begin position="31"/>
        <end position="53"/>
    </location>
</feature>
<evidence type="ECO:0000256" key="11">
    <source>
        <dbReference type="RuleBase" id="RU361157"/>
    </source>
</evidence>